<evidence type="ECO:0000313" key="4">
    <source>
        <dbReference type="EMBL" id="KAG5180568.1"/>
    </source>
</evidence>
<dbReference type="SUPFAM" id="SSF57016">
    <property type="entry name" value="Plant lectins/antimicrobial peptides"/>
    <property type="match status" value="1"/>
</dbReference>
<dbReference type="OrthoDB" id="5985073at2759"/>
<feature type="disulfide bond" evidence="2">
    <location>
        <begin position="323"/>
        <end position="335"/>
    </location>
</feature>
<dbReference type="Gene3D" id="3.30.60.10">
    <property type="entry name" value="Endochitinase-like"/>
    <property type="match status" value="1"/>
</dbReference>
<keyword evidence="2" id="KW-1015">Disulfide bond</keyword>
<dbReference type="CDD" id="cd11618">
    <property type="entry name" value="ChtBD1_1"/>
    <property type="match status" value="1"/>
</dbReference>
<proteinExistence type="predicted"/>
<organism evidence="4 5">
    <name type="scientific">Tribonema minus</name>
    <dbReference type="NCBI Taxonomy" id="303371"/>
    <lineage>
        <taxon>Eukaryota</taxon>
        <taxon>Sar</taxon>
        <taxon>Stramenopiles</taxon>
        <taxon>Ochrophyta</taxon>
        <taxon>PX clade</taxon>
        <taxon>Xanthophyceae</taxon>
        <taxon>Tribonematales</taxon>
        <taxon>Tribonemataceae</taxon>
        <taxon>Tribonema</taxon>
    </lineage>
</organism>
<dbReference type="GO" id="GO:0008061">
    <property type="term" value="F:chitin binding"/>
    <property type="evidence" value="ECO:0007669"/>
    <property type="project" value="UniProtKB-UniRule"/>
</dbReference>
<dbReference type="SUPFAM" id="SSF55486">
    <property type="entry name" value="Metalloproteases ('zincins'), catalytic domain"/>
    <property type="match status" value="1"/>
</dbReference>
<comment type="caution">
    <text evidence="2">Lacks conserved residue(s) required for the propagation of feature annotation.</text>
</comment>
<name>A0A835YTT5_9STRA</name>
<evidence type="ECO:0000256" key="1">
    <source>
        <dbReference type="ARBA" id="ARBA00022669"/>
    </source>
</evidence>
<dbReference type="SMART" id="SM00270">
    <property type="entry name" value="ChtBD1"/>
    <property type="match status" value="1"/>
</dbReference>
<keyword evidence="1 2" id="KW-0147">Chitin-binding</keyword>
<dbReference type="EMBL" id="JAFCMP010000379">
    <property type="protein sequence ID" value="KAG5180568.1"/>
    <property type="molecule type" value="Genomic_DNA"/>
</dbReference>
<accession>A0A835YTT5</accession>
<evidence type="ECO:0000256" key="2">
    <source>
        <dbReference type="PROSITE-ProRule" id="PRU00261"/>
    </source>
</evidence>
<evidence type="ECO:0000259" key="3">
    <source>
        <dbReference type="PROSITE" id="PS50941"/>
    </source>
</evidence>
<feature type="domain" description="Chitin-binding type-1" evidence="3">
    <location>
        <begin position="312"/>
        <end position="354"/>
    </location>
</feature>
<dbReference type="PROSITE" id="PS50941">
    <property type="entry name" value="CHIT_BIND_I_2"/>
    <property type="match status" value="1"/>
</dbReference>
<dbReference type="InterPro" id="IPR001002">
    <property type="entry name" value="Chitin-bd_1"/>
</dbReference>
<protein>
    <recommendedName>
        <fullName evidence="3">Chitin-binding type-1 domain-containing protein</fullName>
    </recommendedName>
</protein>
<feature type="disulfide bond" evidence="2">
    <location>
        <begin position="328"/>
        <end position="342"/>
    </location>
</feature>
<comment type="caution">
    <text evidence="4">The sequence shown here is derived from an EMBL/GenBank/DDBJ whole genome shotgun (WGS) entry which is preliminary data.</text>
</comment>
<sequence length="354" mass="37606">MPSPRALMPPHQRSLRGMDAAAAAADADAEFVRRLTSGDAGIDALAELERAGGEFDEFTGSVLMPSGRRLDAGSVVRVLWAYTPRVETLAGGAARVATIINGAFTSANQVLTNSGLPFILEAAYFKVSYTESTASDGHSGALTAAATNVIPSLWSVHDSGKYDIVQLVIDNGYYCGLGYVMSSATTGFAPSAYSTVHWGCMDTSNLAHIHEMGHNFGGLHDRASNTLTTAWPYGYGYRSCPSATAERVKSVMAYWSPNCPGQYNVPVFSTPTRAWSGYAMGDANTDNVRVFKANAVTISNFRQSVTGTTTSLGQCGSANGKQCPTGQCCSQYNWCGTAADWCGTDCQRTYGACW</sequence>
<dbReference type="InterPro" id="IPR036861">
    <property type="entry name" value="Endochitinase-like_sf"/>
</dbReference>
<dbReference type="Pfam" id="PF00187">
    <property type="entry name" value="Chitin_bind_1"/>
    <property type="match status" value="1"/>
</dbReference>
<dbReference type="Pfam" id="PF13688">
    <property type="entry name" value="Reprolysin_5"/>
    <property type="match status" value="1"/>
</dbReference>
<reference evidence="4" key="1">
    <citation type="submission" date="2021-02" db="EMBL/GenBank/DDBJ databases">
        <title>First Annotated Genome of the Yellow-green Alga Tribonema minus.</title>
        <authorList>
            <person name="Mahan K.M."/>
        </authorList>
    </citation>
    <scope>NUCLEOTIDE SEQUENCE</scope>
    <source>
        <strain evidence="4">UTEX B ZZ1240</strain>
    </source>
</reference>
<gene>
    <name evidence="4" type="ORF">JKP88DRAFT_279443</name>
</gene>
<dbReference type="Proteomes" id="UP000664859">
    <property type="component" value="Unassembled WGS sequence"/>
</dbReference>
<evidence type="ECO:0000313" key="5">
    <source>
        <dbReference type="Proteomes" id="UP000664859"/>
    </source>
</evidence>
<keyword evidence="5" id="KW-1185">Reference proteome</keyword>
<dbReference type="AlphaFoldDB" id="A0A835YTT5"/>